<dbReference type="Pfam" id="PF04545">
    <property type="entry name" value="Sigma70_r4"/>
    <property type="match status" value="1"/>
</dbReference>
<reference evidence="9 10" key="1">
    <citation type="submission" date="2020-07" db="EMBL/GenBank/DDBJ databases">
        <title>Sequencing the genomes of 1000 actinobacteria strains.</title>
        <authorList>
            <person name="Klenk H.-P."/>
        </authorList>
    </citation>
    <scope>NUCLEOTIDE SEQUENCE [LARGE SCALE GENOMIC DNA]</scope>
    <source>
        <strain evidence="9 10">DSM 44749</strain>
    </source>
</reference>
<dbReference type="InterPro" id="IPR007627">
    <property type="entry name" value="RNA_pol_sigma70_r2"/>
</dbReference>
<comment type="function">
    <text evidence="5">Sigma factors are initiation factors that promote the attachment of RNA polymerase to specific initiation sites and are then released.</text>
</comment>
<evidence type="ECO:0000256" key="2">
    <source>
        <dbReference type="ARBA" id="ARBA00023082"/>
    </source>
</evidence>
<dbReference type="InterPro" id="IPR012845">
    <property type="entry name" value="RNA_pol_sigma_FliA_WhiG"/>
</dbReference>
<dbReference type="AlphaFoldDB" id="A0A852VWX5"/>
<dbReference type="Proteomes" id="UP000549695">
    <property type="component" value="Unassembled WGS sequence"/>
</dbReference>
<feature type="domain" description="RNA polymerase sigma-70" evidence="8">
    <location>
        <begin position="311"/>
        <end position="337"/>
    </location>
</feature>
<organism evidence="9 10">
    <name type="scientific">Pseudonocardia alni</name>
    <name type="common">Amycolata alni</name>
    <dbReference type="NCBI Taxonomy" id="33907"/>
    <lineage>
        <taxon>Bacteria</taxon>
        <taxon>Bacillati</taxon>
        <taxon>Actinomycetota</taxon>
        <taxon>Actinomycetes</taxon>
        <taxon>Pseudonocardiales</taxon>
        <taxon>Pseudonocardiaceae</taxon>
        <taxon>Pseudonocardia</taxon>
    </lineage>
</organism>
<comment type="similarity">
    <text evidence="5">Belongs to the sigma-70 factor family.</text>
</comment>
<dbReference type="Pfam" id="PF04542">
    <property type="entry name" value="Sigma70_r2"/>
    <property type="match status" value="1"/>
</dbReference>
<dbReference type="GO" id="GO:0003677">
    <property type="term" value="F:DNA binding"/>
    <property type="evidence" value="ECO:0007669"/>
    <property type="project" value="UniProtKB-KW"/>
</dbReference>
<name>A0A852VWX5_PSEA5</name>
<keyword evidence="9" id="KW-0282">Flagellum</keyword>
<dbReference type="NCBIfam" id="TIGR02937">
    <property type="entry name" value="sigma70-ECF"/>
    <property type="match status" value="1"/>
</dbReference>
<evidence type="ECO:0000256" key="3">
    <source>
        <dbReference type="ARBA" id="ARBA00023125"/>
    </source>
</evidence>
<dbReference type="PROSITE" id="PS00715">
    <property type="entry name" value="SIGMA70_1"/>
    <property type="match status" value="1"/>
</dbReference>
<protein>
    <recommendedName>
        <fullName evidence="5">RNA polymerase sigma factor</fullName>
    </recommendedName>
</protein>
<keyword evidence="4 5" id="KW-0804">Transcription</keyword>
<dbReference type="GO" id="GO:0016987">
    <property type="term" value="F:sigma factor activity"/>
    <property type="evidence" value="ECO:0007669"/>
    <property type="project" value="UniProtKB-KW"/>
</dbReference>
<dbReference type="InterPro" id="IPR013325">
    <property type="entry name" value="RNA_pol_sigma_r2"/>
</dbReference>
<dbReference type="GO" id="GO:0006352">
    <property type="term" value="P:DNA-templated transcription initiation"/>
    <property type="evidence" value="ECO:0007669"/>
    <property type="project" value="InterPro"/>
</dbReference>
<evidence type="ECO:0000256" key="4">
    <source>
        <dbReference type="ARBA" id="ARBA00023163"/>
    </source>
</evidence>
<accession>A0A852VWX5</accession>
<dbReference type="InterPro" id="IPR000943">
    <property type="entry name" value="RNA_pol_sigma70"/>
</dbReference>
<dbReference type="SUPFAM" id="SSF88659">
    <property type="entry name" value="Sigma3 and sigma4 domains of RNA polymerase sigma factors"/>
    <property type="match status" value="2"/>
</dbReference>
<dbReference type="SUPFAM" id="SSF88946">
    <property type="entry name" value="Sigma2 domain of RNA polymerase sigma factors"/>
    <property type="match status" value="1"/>
</dbReference>
<dbReference type="PANTHER" id="PTHR30385:SF7">
    <property type="entry name" value="RNA POLYMERASE SIGMA FACTOR FLIA"/>
    <property type="match status" value="1"/>
</dbReference>
<dbReference type="EMBL" id="JACCCZ010000001">
    <property type="protein sequence ID" value="NYG01323.1"/>
    <property type="molecule type" value="Genomic_DNA"/>
</dbReference>
<keyword evidence="2 5" id="KW-0731">Sigma factor</keyword>
<keyword evidence="3 5" id="KW-0238">DNA-binding</keyword>
<dbReference type="InterPro" id="IPR013324">
    <property type="entry name" value="RNA_pol_sigma_r3/r4-like"/>
</dbReference>
<keyword evidence="9" id="KW-0966">Cell projection</keyword>
<feature type="region of interest" description="Disordered" evidence="6">
    <location>
        <begin position="1"/>
        <end position="67"/>
    </location>
</feature>
<evidence type="ECO:0000259" key="7">
    <source>
        <dbReference type="PROSITE" id="PS00715"/>
    </source>
</evidence>
<dbReference type="Gene3D" id="1.20.140.160">
    <property type="match status" value="1"/>
</dbReference>
<keyword evidence="9" id="KW-0969">Cilium</keyword>
<dbReference type="NCBIfam" id="TIGR02479">
    <property type="entry name" value="FliA_WhiG"/>
    <property type="match status" value="1"/>
</dbReference>
<dbReference type="NCBIfam" id="NF005413">
    <property type="entry name" value="PRK06986.1"/>
    <property type="match status" value="1"/>
</dbReference>
<dbReference type="PANTHER" id="PTHR30385">
    <property type="entry name" value="SIGMA FACTOR F FLAGELLAR"/>
    <property type="match status" value="1"/>
</dbReference>
<dbReference type="GO" id="GO:0003899">
    <property type="term" value="F:DNA-directed RNA polymerase activity"/>
    <property type="evidence" value="ECO:0007669"/>
    <property type="project" value="InterPro"/>
</dbReference>
<dbReference type="CDD" id="cd06171">
    <property type="entry name" value="Sigma70_r4"/>
    <property type="match status" value="1"/>
</dbReference>
<evidence type="ECO:0000313" key="9">
    <source>
        <dbReference type="EMBL" id="NYG01323.1"/>
    </source>
</evidence>
<dbReference type="Gene3D" id="1.10.1740.10">
    <property type="match status" value="1"/>
</dbReference>
<proteinExistence type="inferred from homology"/>
<comment type="caution">
    <text evidence="9">The sequence shown here is derived from an EMBL/GenBank/DDBJ whole genome shotgun (WGS) entry which is preliminary data.</text>
</comment>
<evidence type="ECO:0000259" key="8">
    <source>
        <dbReference type="PROSITE" id="PS00716"/>
    </source>
</evidence>
<dbReference type="RefSeq" id="WP_179760732.1">
    <property type="nucleotide sequence ID" value="NZ_BAAAJZ010000008.1"/>
</dbReference>
<gene>
    <name evidence="9" type="ORF">HDA37_001608</name>
</gene>
<dbReference type="InterPro" id="IPR014284">
    <property type="entry name" value="RNA_pol_sigma-70_dom"/>
</dbReference>
<feature type="domain" description="RNA polymerase sigma-70" evidence="7">
    <location>
        <begin position="150"/>
        <end position="163"/>
    </location>
</feature>
<evidence type="ECO:0000256" key="6">
    <source>
        <dbReference type="SAM" id="MobiDB-lite"/>
    </source>
</evidence>
<keyword evidence="10" id="KW-1185">Reference proteome</keyword>
<evidence type="ECO:0000256" key="5">
    <source>
        <dbReference type="RuleBase" id="RU362124"/>
    </source>
</evidence>
<evidence type="ECO:0000256" key="1">
    <source>
        <dbReference type="ARBA" id="ARBA00023015"/>
    </source>
</evidence>
<dbReference type="GeneID" id="98051397"/>
<keyword evidence="1 5" id="KW-0805">Transcription regulation</keyword>
<dbReference type="InterPro" id="IPR007630">
    <property type="entry name" value="RNA_pol_sigma70_r4"/>
</dbReference>
<evidence type="ECO:0000313" key="10">
    <source>
        <dbReference type="Proteomes" id="UP000549695"/>
    </source>
</evidence>
<dbReference type="PROSITE" id="PS00716">
    <property type="entry name" value="SIGMA70_2"/>
    <property type="match status" value="1"/>
</dbReference>
<dbReference type="PRINTS" id="PR00046">
    <property type="entry name" value="SIGMA70FCT"/>
</dbReference>
<sequence length="347" mass="37266">MTRRTLGPEASPTTPRRPDAFPTALATALDRRAAGADMPRAAVLVPVPDPPGHPRRGPRDVTTGRPSAGVAPACIALVPATGRAPHDTPDGAPDHLNETVEPAVVPLWREFLATRAPAARRCLVEHHAPLVRGVGTKLAVRLPSSIELADLLQSGTFGLMEAVDRFDPGRGIRFEAYAAQRVRGAMLDELRSQDWVPRTVRARSREVERAREAVQFRSGRPATDGELAAELGVAVRDLRQARRPMYLVSAEDLGAGGPAGSPLWTLPADDSVDPVTAAVRRETGAELRAAIGLLGERDRLVVRLYYVENRTLAEIGGVLGVTESRVCQLHARVITRLRASMQPALAG</sequence>